<evidence type="ECO:0000256" key="3">
    <source>
        <dbReference type="ARBA" id="ARBA00022771"/>
    </source>
</evidence>
<dbReference type="GO" id="GO:0045944">
    <property type="term" value="P:positive regulation of transcription by RNA polymerase II"/>
    <property type="evidence" value="ECO:0007669"/>
    <property type="project" value="TreeGrafter"/>
</dbReference>
<dbReference type="PANTHER" id="PTHR10071">
    <property type="entry name" value="TRANSCRIPTION FACTOR GATA FAMILY MEMBER"/>
    <property type="match status" value="1"/>
</dbReference>
<dbReference type="Proteomes" id="UP000008073">
    <property type="component" value="Unassembled WGS sequence"/>
</dbReference>
<keyword evidence="5" id="KW-0805">Transcription regulation</keyword>
<gene>
    <name evidence="11" type="primary">GAT1</name>
    <name evidence="11" type="ORF">C1Q_05490</name>
</gene>
<dbReference type="AlphaFoldDB" id="C7GY90"/>
<evidence type="ECO:0000256" key="6">
    <source>
        <dbReference type="ARBA" id="ARBA00023163"/>
    </source>
</evidence>
<keyword evidence="6" id="KW-0804">Transcription</keyword>
<dbReference type="EMBL" id="ACFL01000448">
    <property type="protein sequence ID" value="EEU04239.1"/>
    <property type="molecule type" value="Genomic_DNA"/>
</dbReference>
<dbReference type="InterPro" id="IPR000679">
    <property type="entry name" value="Znf_GATA"/>
</dbReference>
<evidence type="ECO:0000259" key="10">
    <source>
        <dbReference type="PROSITE" id="PS50114"/>
    </source>
</evidence>
<dbReference type="CDD" id="cd00202">
    <property type="entry name" value="ZnF_GATA"/>
    <property type="match status" value="1"/>
</dbReference>
<evidence type="ECO:0000256" key="4">
    <source>
        <dbReference type="ARBA" id="ARBA00022833"/>
    </source>
</evidence>
<evidence type="ECO:0000256" key="2">
    <source>
        <dbReference type="ARBA" id="ARBA00022723"/>
    </source>
</evidence>
<feature type="compositionally biased region" description="Low complexity" evidence="9">
    <location>
        <begin position="298"/>
        <end position="310"/>
    </location>
</feature>
<protein>
    <submittedName>
        <fullName evidence="11">Gat1p</fullName>
    </submittedName>
</protein>
<dbReference type="Pfam" id="PF00320">
    <property type="entry name" value="GATA"/>
    <property type="match status" value="1"/>
</dbReference>
<dbReference type="GO" id="GO:0005634">
    <property type="term" value="C:nucleus"/>
    <property type="evidence" value="ECO:0007669"/>
    <property type="project" value="UniProtKB-SubCell"/>
</dbReference>
<dbReference type="PRINTS" id="PR00619">
    <property type="entry name" value="GATAZNFINGER"/>
</dbReference>
<dbReference type="InterPro" id="IPR013860">
    <property type="entry name" value="AreA_GATA"/>
</dbReference>
<comment type="subcellular location">
    <subcellularLocation>
        <location evidence="1">Nucleus</location>
    </subcellularLocation>
</comment>
<feature type="compositionally biased region" description="Basic residues" evidence="9">
    <location>
        <begin position="278"/>
        <end position="291"/>
    </location>
</feature>
<evidence type="ECO:0000256" key="8">
    <source>
        <dbReference type="PROSITE-ProRule" id="PRU00094"/>
    </source>
</evidence>
<comment type="caution">
    <text evidence="11">The sequence shown here is derived from an EMBL/GenBank/DDBJ whole genome shotgun (WGS) entry which is preliminary data.</text>
</comment>
<name>C7GY90_YEAS2</name>
<evidence type="ECO:0000256" key="9">
    <source>
        <dbReference type="SAM" id="MobiDB-lite"/>
    </source>
</evidence>
<dbReference type="GO" id="GO:0000978">
    <property type="term" value="F:RNA polymerase II cis-regulatory region sequence-specific DNA binding"/>
    <property type="evidence" value="ECO:0007669"/>
    <property type="project" value="TreeGrafter"/>
</dbReference>
<feature type="domain" description="GATA-type" evidence="10">
    <location>
        <begin position="308"/>
        <end position="361"/>
    </location>
</feature>
<reference evidence="11 12" key="1">
    <citation type="journal article" date="2009" name="Genome Res.">
        <title>Genome structure of a Saccharomyces cerevisiae strain widely used in bioethanol production.</title>
        <authorList>
            <person name="Argueso J.L."/>
            <person name="Carazzolle M.F."/>
            <person name="Mieczkowski P.A."/>
            <person name="Duarte F.M."/>
            <person name="Netto O.V."/>
            <person name="Missawa S.K."/>
            <person name="Galzerani F."/>
            <person name="Costa G.G."/>
            <person name="Vidal R.O."/>
            <person name="Noronha M.F."/>
            <person name="Dominska M."/>
            <person name="Andrietta M.G."/>
            <person name="Andrietta S.R."/>
            <person name="Cunha A.F."/>
            <person name="Gomes L.H."/>
            <person name="Tavares F.C."/>
            <person name="Alcarde A.R."/>
            <person name="Dietrich F.S."/>
            <person name="McCusker J.H."/>
            <person name="Petes T.D."/>
            <person name="Pereira G.A."/>
        </authorList>
    </citation>
    <scope>NUCLEOTIDE SEQUENCE [LARGE SCALE GENOMIC DNA]</scope>
    <source>
        <strain evidence="11 12">JAY291</strain>
    </source>
</reference>
<keyword evidence="3 8" id="KW-0863">Zinc-finger</keyword>
<dbReference type="SUPFAM" id="SSF57716">
    <property type="entry name" value="Glucocorticoid receptor-like (DNA-binding domain)"/>
    <property type="match status" value="1"/>
</dbReference>
<evidence type="ECO:0000313" key="11">
    <source>
        <dbReference type="EMBL" id="EEU04239.1"/>
    </source>
</evidence>
<dbReference type="FunFam" id="3.30.50.10:FF:000007">
    <property type="entry name" value="Nitrogen regulatory AreA, N-terminal"/>
    <property type="match status" value="1"/>
</dbReference>
<sequence length="514" mass="56811">MHVFFPLLFRPSPVLFIACAYIYIYRYIYIHCTRCTVVNITMSTNRVPNLDPDLNLNKEIWDLYSSAQKILPDSNRILNLSWRLHNRTSFHRINRIMQHSNSIMDFSASPFASGVNAAGPGNNDLDDTDTDNQQFFLSDMNLNGSSVFENVFDDDDDDDDVETHSIVHSDLLNDMDGASQRASHNASGFPNFLDTSCSSSFDDHFIFTNNLPFLNNNSINNNHSHNSSHNNNSPSIANNTNANTNTNTSASASTNTNSPLLRRNPSPSIVKPGSRRNSSVRKKKPALKKIKSSTSVQSSATPPSNTSSNPDIKCSNCTTSTTPLWRKDPKGLPLCNACGLFLKLHGVTRPLSLKTDIIKKRQRSSTKINNNITPPPSSSLNPGPAGKKKNYTASVAASKRKNSLNIVAPLKSQDIPIPKIASPSIPQHLRSNTRHHLSSSVPIEAETFSSFQPDMNMTMNMNLHNASTCSFNNEAFWKPLDSAIDHHSGDTNPNSNMNTTPNGNLSLDWLNLNL</sequence>
<evidence type="ECO:0000313" key="12">
    <source>
        <dbReference type="Proteomes" id="UP000008073"/>
    </source>
</evidence>
<dbReference type="InterPro" id="IPR013088">
    <property type="entry name" value="Znf_NHR/GATA"/>
</dbReference>
<evidence type="ECO:0000256" key="1">
    <source>
        <dbReference type="ARBA" id="ARBA00004123"/>
    </source>
</evidence>
<keyword evidence="4" id="KW-0862">Zinc</keyword>
<keyword evidence="7" id="KW-0539">Nucleus</keyword>
<dbReference type="GO" id="GO:0008270">
    <property type="term" value="F:zinc ion binding"/>
    <property type="evidence" value="ECO:0007669"/>
    <property type="project" value="UniProtKB-KW"/>
</dbReference>
<dbReference type="Gene3D" id="3.30.50.10">
    <property type="entry name" value="Erythroid Transcription Factor GATA-1, subunit A"/>
    <property type="match status" value="1"/>
</dbReference>
<dbReference type="InterPro" id="IPR039355">
    <property type="entry name" value="Transcription_factor_GATA"/>
</dbReference>
<evidence type="ECO:0000256" key="5">
    <source>
        <dbReference type="ARBA" id="ARBA00023015"/>
    </source>
</evidence>
<dbReference type="PROSITE" id="PS00344">
    <property type="entry name" value="GATA_ZN_FINGER_1"/>
    <property type="match status" value="1"/>
</dbReference>
<evidence type="ECO:0000256" key="7">
    <source>
        <dbReference type="ARBA" id="ARBA00023242"/>
    </source>
</evidence>
<dbReference type="OrthoDB" id="515401at2759"/>
<organism evidence="11 12">
    <name type="scientific">Saccharomyces cerevisiae (strain JAY291)</name>
    <name type="common">Baker's yeast</name>
    <dbReference type="NCBI Taxonomy" id="574961"/>
    <lineage>
        <taxon>Eukaryota</taxon>
        <taxon>Fungi</taxon>
        <taxon>Dikarya</taxon>
        <taxon>Ascomycota</taxon>
        <taxon>Saccharomycotina</taxon>
        <taxon>Saccharomycetes</taxon>
        <taxon>Saccharomycetales</taxon>
        <taxon>Saccharomycetaceae</taxon>
        <taxon>Saccharomyces</taxon>
    </lineage>
</organism>
<dbReference type="GO" id="GO:0000122">
    <property type="term" value="P:negative regulation of transcription by RNA polymerase II"/>
    <property type="evidence" value="ECO:0007669"/>
    <property type="project" value="TreeGrafter"/>
</dbReference>
<dbReference type="GO" id="GO:0000981">
    <property type="term" value="F:DNA-binding transcription factor activity, RNA polymerase II-specific"/>
    <property type="evidence" value="ECO:0007669"/>
    <property type="project" value="TreeGrafter"/>
</dbReference>
<feature type="compositionally biased region" description="Low complexity" evidence="9">
    <location>
        <begin position="222"/>
        <end position="260"/>
    </location>
</feature>
<feature type="region of interest" description="Disordered" evidence="9">
    <location>
        <begin position="222"/>
        <end position="315"/>
    </location>
</feature>
<dbReference type="Pfam" id="PF08550">
    <property type="entry name" value="GATA_AreA"/>
    <property type="match status" value="1"/>
</dbReference>
<dbReference type="PROSITE" id="PS50114">
    <property type="entry name" value="GATA_ZN_FINGER_2"/>
    <property type="match status" value="1"/>
</dbReference>
<keyword evidence="2" id="KW-0479">Metal-binding</keyword>
<feature type="region of interest" description="Disordered" evidence="9">
    <location>
        <begin position="358"/>
        <end position="393"/>
    </location>
</feature>
<dbReference type="SMART" id="SM00401">
    <property type="entry name" value="ZnF_GATA"/>
    <property type="match status" value="1"/>
</dbReference>
<accession>C7GY90</accession>
<proteinExistence type="predicted"/>
<dbReference type="PANTHER" id="PTHR10071:SF281">
    <property type="entry name" value="BOX A-BINDING FACTOR-RELATED"/>
    <property type="match status" value="1"/>
</dbReference>